<keyword evidence="4" id="KW-1003">Cell membrane</keyword>
<evidence type="ECO:0000256" key="7">
    <source>
        <dbReference type="ARBA" id="ARBA00023136"/>
    </source>
</evidence>
<feature type="transmembrane region" description="Helical" evidence="8">
    <location>
        <begin position="34"/>
        <end position="51"/>
    </location>
</feature>
<dbReference type="SUPFAM" id="SSF103481">
    <property type="entry name" value="Multidrug resistance efflux transporter EmrE"/>
    <property type="match status" value="2"/>
</dbReference>
<feature type="transmembrane region" description="Helical" evidence="8">
    <location>
        <begin position="123"/>
        <end position="140"/>
    </location>
</feature>
<name>A0ABR6ZV70_9BURK</name>
<dbReference type="InterPro" id="IPR037185">
    <property type="entry name" value="EmrE-like"/>
</dbReference>
<reference evidence="10 11" key="1">
    <citation type="submission" date="2020-08" db="EMBL/GenBank/DDBJ databases">
        <title>Novel species isolated from subtropical streams in China.</title>
        <authorList>
            <person name="Lu H."/>
        </authorList>
    </citation>
    <scope>NUCLEOTIDE SEQUENCE [LARGE SCALE GENOMIC DNA]</scope>
    <source>
        <strain evidence="10 11">CY18W</strain>
    </source>
</reference>
<feature type="transmembrane region" description="Helical" evidence="8">
    <location>
        <begin position="94"/>
        <end position="116"/>
    </location>
</feature>
<evidence type="ECO:0000256" key="1">
    <source>
        <dbReference type="ARBA" id="ARBA00004651"/>
    </source>
</evidence>
<evidence type="ECO:0000313" key="10">
    <source>
        <dbReference type="EMBL" id="MBC3919761.1"/>
    </source>
</evidence>
<gene>
    <name evidence="10" type="primary">rarD</name>
    <name evidence="10" type="ORF">H8L32_19985</name>
</gene>
<comment type="similarity">
    <text evidence="2">Belongs to the EamA transporter family.</text>
</comment>
<feature type="transmembrane region" description="Helical" evidence="8">
    <location>
        <begin position="239"/>
        <end position="257"/>
    </location>
</feature>
<feature type="domain" description="EamA" evidence="9">
    <location>
        <begin position="149"/>
        <end position="278"/>
    </location>
</feature>
<dbReference type="Proteomes" id="UP000650424">
    <property type="component" value="Unassembled WGS sequence"/>
</dbReference>
<dbReference type="PANTHER" id="PTHR22911:SF137">
    <property type="entry name" value="SOLUTE CARRIER FAMILY 35 MEMBER G2-RELATED"/>
    <property type="match status" value="1"/>
</dbReference>
<keyword evidence="3" id="KW-0813">Transport</keyword>
<dbReference type="InterPro" id="IPR000620">
    <property type="entry name" value="EamA_dom"/>
</dbReference>
<feature type="transmembrane region" description="Helical" evidence="8">
    <location>
        <begin position="5"/>
        <end position="22"/>
    </location>
</feature>
<dbReference type="NCBIfam" id="TIGR00688">
    <property type="entry name" value="rarD"/>
    <property type="match status" value="1"/>
</dbReference>
<feature type="transmembrane region" description="Helical" evidence="8">
    <location>
        <begin position="263"/>
        <end position="280"/>
    </location>
</feature>
<dbReference type="PANTHER" id="PTHR22911">
    <property type="entry name" value="ACYL-MALONYL CONDENSING ENZYME-RELATED"/>
    <property type="match status" value="1"/>
</dbReference>
<feature type="transmembrane region" description="Helical" evidence="8">
    <location>
        <begin position="146"/>
        <end position="162"/>
    </location>
</feature>
<evidence type="ECO:0000256" key="3">
    <source>
        <dbReference type="ARBA" id="ARBA00022448"/>
    </source>
</evidence>
<sequence>MRKGILFAGSAYLLWGLFPIYFKALHEVPALEILLNRMVWSLLFLLGVLTWRKQWSWISEAVRQPRLIAGFAISALLLSANWFVYIWAVNHGHIIDASLGYFITPLVNILIGSVWLRERLRPVQWLSVALAACGVAWLTWQAGHLPWIGLILAASFGTYGLLRKTSSLGALEGLSLETALLFPFALGYLIWMGMHGQNAFISGDIDIKMLILLSGPITAIPLLLFAAGARRIPMTTLGLLQYMSPLVQLLLGVWLYHEPFDSSRMLGFVAIWAALLVYSCEGLWRNFRSVENAGKQAT</sequence>
<feature type="transmembrane region" description="Helical" evidence="8">
    <location>
        <begin position="67"/>
        <end position="88"/>
    </location>
</feature>
<feature type="transmembrane region" description="Helical" evidence="8">
    <location>
        <begin position="209"/>
        <end position="227"/>
    </location>
</feature>
<organism evidence="10 11">
    <name type="scientific">Undibacterium hunanense</name>
    <dbReference type="NCBI Taxonomy" id="2762292"/>
    <lineage>
        <taxon>Bacteria</taxon>
        <taxon>Pseudomonadati</taxon>
        <taxon>Pseudomonadota</taxon>
        <taxon>Betaproteobacteria</taxon>
        <taxon>Burkholderiales</taxon>
        <taxon>Oxalobacteraceae</taxon>
        <taxon>Undibacterium</taxon>
    </lineage>
</organism>
<evidence type="ECO:0000256" key="8">
    <source>
        <dbReference type="SAM" id="Phobius"/>
    </source>
</evidence>
<accession>A0ABR6ZV70</accession>
<feature type="domain" description="EamA" evidence="9">
    <location>
        <begin position="3"/>
        <end position="139"/>
    </location>
</feature>
<evidence type="ECO:0000313" key="11">
    <source>
        <dbReference type="Proteomes" id="UP000650424"/>
    </source>
</evidence>
<evidence type="ECO:0000256" key="2">
    <source>
        <dbReference type="ARBA" id="ARBA00007362"/>
    </source>
</evidence>
<comment type="subcellular location">
    <subcellularLocation>
        <location evidence="1">Cell membrane</location>
        <topology evidence="1">Multi-pass membrane protein</topology>
    </subcellularLocation>
</comment>
<keyword evidence="5 8" id="KW-0812">Transmembrane</keyword>
<evidence type="ECO:0000256" key="4">
    <source>
        <dbReference type="ARBA" id="ARBA00022475"/>
    </source>
</evidence>
<dbReference type="InterPro" id="IPR004626">
    <property type="entry name" value="RarD"/>
</dbReference>
<feature type="transmembrane region" description="Helical" evidence="8">
    <location>
        <begin position="174"/>
        <end position="194"/>
    </location>
</feature>
<keyword evidence="6 8" id="KW-1133">Transmembrane helix</keyword>
<comment type="caution">
    <text evidence="10">The sequence shown here is derived from an EMBL/GenBank/DDBJ whole genome shotgun (WGS) entry which is preliminary data.</text>
</comment>
<evidence type="ECO:0000259" key="9">
    <source>
        <dbReference type="Pfam" id="PF00892"/>
    </source>
</evidence>
<evidence type="ECO:0000256" key="6">
    <source>
        <dbReference type="ARBA" id="ARBA00022989"/>
    </source>
</evidence>
<dbReference type="Pfam" id="PF00892">
    <property type="entry name" value="EamA"/>
    <property type="match status" value="2"/>
</dbReference>
<dbReference type="EMBL" id="JACOGF010000011">
    <property type="protein sequence ID" value="MBC3919761.1"/>
    <property type="molecule type" value="Genomic_DNA"/>
</dbReference>
<dbReference type="RefSeq" id="WP_186949025.1">
    <property type="nucleotide sequence ID" value="NZ_JACOGF010000011.1"/>
</dbReference>
<evidence type="ECO:0000256" key="5">
    <source>
        <dbReference type="ARBA" id="ARBA00022692"/>
    </source>
</evidence>
<protein>
    <submittedName>
        <fullName evidence="10">EamA family transporter RarD</fullName>
    </submittedName>
</protein>
<proteinExistence type="inferred from homology"/>
<keyword evidence="11" id="KW-1185">Reference proteome</keyword>
<keyword evidence="7 8" id="KW-0472">Membrane</keyword>